<dbReference type="AlphaFoldDB" id="A0A7S4ZSX5"/>
<organism evidence="1">
    <name type="scientific">Rhizobium rhizogenes</name>
    <name type="common">Agrobacterium rhizogenes</name>
    <dbReference type="NCBI Taxonomy" id="359"/>
    <lineage>
        <taxon>Bacteria</taxon>
        <taxon>Pseudomonadati</taxon>
        <taxon>Pseudomonadota</taxon>
        <taxon>Alphaproteobacteria</taxon>
        <taxon>Hyphomicrobiales</taxon>
        <taxon>Rhizobiaceae</taxon>
        <taxon>Rhizobium/Agrobacterium group</taxon>
        <taxon>Rhizobium</taxon>
    </lineage>
</organism>
<accession>A0A7S4ZSX5</accession>
<dbReference type="EMBL" id="MK318971">
    <property type="protein sequence ID" value="QCL09647.1"/>
    <property type="molecule type" value="Genomic_DNA"/>
</dbReference>
<name>A0A7S4ZSX5_RHIRH</name>
<reference evidence="1" key="1">
    <citation type="submission" date="2018-12" db="EMBL/GenBank/DDBJ databases">
        <title>Three Rhizobium rhizogenes strains isolated from the same crown gall tumor carry diverse plasmids.</title>
        <authorList>
            <person name="Pulawska J."/>
            <person name="Kuzmanovic N."/>
        </authorList>
    </citation>
    <scope>NUCLEOTIDE SEQUENCE</scope>
    <source>
        <strain evidence="1">Colt5.8</strain>
        <plasmid evidence="1">pColt5.8a</plasmid>
    </source>
</reference>
<sequence>MAVADINAEVIAVFPNKVRITVDDLENFKIAEESLKVGSYVKIADNENAVLIAIIENFQIAVSNEGERNYVIEAFPLGVLRDGKFERGGDSLAIPPKEVQPATIEDIRKIYGTSLASEDRFTFSRLSTNRDVEV</sequence>
<keyword evidence="1" id="KW-0614">Plasmid</keyword>
<protein>
    <submittedName>
        <fullName evidence="1">Uncharacterized protein</fullName>
    </submittedName>
</protein>
<geneLocation type="plasmid" evidence="1">
    <name>pColt5.8a</name>
</geneLocation>
<gene>
    <name evidence="1" type="ORF">pC5.8a_155</name>
</gene>
<proteinExistence type="predicted"/>
<evidence type="ECO:0000313" key="1">
    <source>
        <dbReference type="EMBL" id="QCL09647.1"/>
    </source>
</evidence>